<comment type="caution">
    <text evidence="10">The sequence shown here is derived from an EMBL/GenBank/DDBJ whole genome shotgun (WGS) entry which is preliminary data.</text>
</comment>
<organism evidence="10 11">
    <name type="scientific">Aspergillus ochraceoroseus IBT 24754</name>
    <dbReference type="NCBI Taxonomy" id="1392256"/>
    <lineage>
        <taxon>Eukaryota</taxon>
        <taxon>Fungi</taxon>
        <taxon>Dikarya</taxon>
        <taxon>Ascomycota</taxon>
        <taxon>Pezizomycotina</taxon>
        <taxon>Eurotiomycetes</taxon>
        <taxon>Eurotiomycetidae</taxon>
        <taxon>Eurotiales</taxon>
        <taxon>Aspergillaceae</taxon>
        <taxon>Aspergillus</taxon>
        <taxon>Aspergillus subgen. Nidulantes</taxon>
    </lineage>
</organism>
<protein>
    <recommendedName>
        <fullName evidence="9">Major facilitator superfamily (MFS) profile domain-containing protein</fullName>
    </recommendedName>
</protein>
<evidence type="ECO:0000256" key="3">
    <source>
        <dbReference type="ARBA" id="ARBA00022448"/>
    </source>
</evidence>
<feature type="region of interest" description="Disordered" evidence="7">
    <location>
        <begin position="120"/>
        <end position="146"/>
    </location>
</feature>
<dbReference type="InterPro" id="IPR011701">
    <property type="entry name" value="MFS"/>
</dbReference>
<feature type="compositionally biased region" description="Polar residues" evidence="7">
    <location>
        <begin position="298"/>
        <end position="310"/>
    </location>
</feature>
<dbReference type="VEuPathDB" id="FungiDB:P175DRAFT_0427501"/>
<dbReference type="PROSITE" id="PS50850">
    <property type="entry name" value="MFS"/>
    <property type="match status" value="1"/>
</dbReference>
<dbReference type="AlphaFoldDB" id="A0A2T5M8J6"/>
<evidence type="ECO:0000256" key="2">
    <source>
        <dbReference type="ARBA" id="ARBA00008335"/>
    </source>
</evidence>
<evidence type="ECO:0000259" key="9">
    <source>
        <dbReference type="PROSITE" id="PS50850"/>
    </source>
</evidence>
<feature type="domain" description="Major facilitator superfamily (MFS) profile" evidence="9">
    <location>
        <begin position="354"/>
        <end position="776"/>
    </location>
</feature>
<dbReference type="EMBL" id="MSFN02000001">
    <property type="protein sequence ID" value="PTU24852.1"/>
    <property type="molecule type" value="Genomic_DNA"/>
</dbReference>
<dbReference type="GO" id="GO:0016020">
    <property type="term" value="C:membrane"/>
    <property type="evidence" value="ECO:0007669"/>
    <property type="project" value="UniProtKB-SubCell"/>
</dbReference>
<evidence type="ECO:0000256" key="5">
    <source>
        <dbReference type="ARBA" id="ARBA00022989"/>
    </source>
</evidence>
<feature type="transmembrane region" description="Helical" evidence="8">
    <location>
        <begin position="481"/>
        <end position="500"/>
    </location>
</feature>
<evidence type="ECO:0000256" key="8">
    <source>
        <dbReference type="SAM" id="Phobius"/>
    </source>
</evidence>
<feature type="transmembrane region" description="Helical" evidence="8">
    <location>
        <begin position="683"/>
        <end position="705"/>
    </location>
</feature>
<gene>
    <name evidence="10" type="ORF">P175DRAFT_0427501</name>
</gene>
<evidence type="ECO:0000256" key="4">
    <source>
        <dbReference type="ARBA" id="ARBA00022692"/>
    </source>
</evidence>
<dbReference type="Gene3D" id="1.20.1250.20">
    <property type="entry name" value="MFS general substrate transporter like domains"/>
    <property type="match status" value="2"/>
</dbReference>
<feature type="region of interest" description="Disordered" evidence="7">
    <location>
        <begin position="298"/>
        <end position="321"/>
    </location>
</feature>
<feature type="compositionally biased region" description="Basic and acidic residues" evidence="7">
    <location>
        <begin position="135"/>
        <end position="146"/>
    </location>
</feature>
<evidence type="ECO:0000256" key="6">
    <source>
        <dbReference type="ARBA" id="ARBA00023136"/>
    </source>
</evidence>
<dbReference type="PANTHER" id="PTHR43791:SF27">
    <property type="entry name" value="TRANSPORTER, PUTATIVE (AFU_ORTHOLOGUE AFUA_2G15730)-RELATED"/>
    <property type="match status" value="1"/>
</dbReference>
<feature type="transmembrane region" description="Helical" evidence="8">
    <location>
        <begin position="512"/>
        <end position="534"/>
    </location>
</feature>
<evidence type="ECO:0000256" key="7">
    <source>
        <dbReference type="SAM" id="MobiDB-lite"/>
    </source>
</evidence>
<dbReference type="FunFam" id="1.20.1250.20:FF:000013">
    <property type="entry name" value="MFS general substrate transporter"/>
    <property type="match status" value="1"/>
</dbReference>
<feature type="transmembrane region" description="Helical" evidence="8">
    <location>
        <begin position="585"/>
        <end position="609"/>
    </location>
</feature>
<dbReference type="GeneID" id="63810126"/>
<dbReference type="GO" id="GO:0022857">
    <property type="term" value="F:transmembrane transporter activity"/>
    <property type="evidence" value="ECO:0007669"/>
    <property type="project" value="InterPro"/>
</dbReference>
<feature type="transmembrane region" description="Helical" evidence="8">
    <location>
        <begin position="449"/>
        <end position="469"/>
    </location>
</feature>
<keyword evidence="6 8" id="KW-0472">Membrane</keyword>
<keyword evidence="5 8" id="KW-1133">Transmembrane helix</keyword>
<evidence type="ECO:0000313" key="10">
    <source>
        <dbReference type="EMBL" id="PTU24852.1"/>
    </source>
</evidence>
<name>A0A2T5M8J6_9EURO</name>
<dbReference type="SUPFAM" id="SSF103473">
    <property type="entry name" value="MFS general substrate transporter"/>
    <property type="match status" value="1"/>
</dbReference>
<feature type="compositionally biased region" description="Acidic residues" evidence="7">
    <location>
        <begin position="311"/>
        <end position="321"/>
    </location>
</feature>
<feature type="transmembrane region" description="Helical" evidence="8">
    <location>
        <begin position="621"/>
        <end position="640"/>
    </location>
</feature>
<sequence>MSPSRRVDELVRQYQMVSYPSPVMQDILNNSMSYSLLVGALRRQVLLVKCRSQEFEANQVTIYDKALLILSKYGEEPMNVGALELYLTEFLGIVPIGAASDGKDMVSNHIELQKVLDEAGRTANTPAEAAATDEQPQRESGREPDRESIVYGDAKDEYNRFHANFHAHGADTTSTAGQERDGHQPDERVERAERILEVYHRAKDDYFSAKERDGVESLRSVRFLRDTAENALRYLHVNGMSGHSCVPDLENVFAMARDRTAQLLGGRKRHFDDDHRRRGYTGYKRPRRFLDSYRPRNHVQTDFGTSQDQFSDNDEADEEYNYDDEARPKFNRPRLPQYTEVEEQQVVKKFDRRLVPFLALLYLLSFLDRSNIGNAKIAGLVEDLNLSSSQYEWLLTAFYITYILFEWMTLLYRIVPAHIYISLCVCGWGLVASFQSLSTSFGTMVFLRAALGITEAAFGPGVPFYLSLFYKREELAFRNGLFVSAAPLASSFASSLAWLIVKCSSDGPIAPWRTLFLVEGFPSVIVAIFAWFLIPDSPGTAQFLEPRQRMVAQLRMGDGRFEHLGHRRRFNWGEVAKTLSDPKSYITAVMFFSCNVAFSSMPVFLPTILQDMGYSSLNSQALSAPPYLVAFVVVLVTAYLSDRSRSRSPYLIAHAVVSSTAYLAIALTGHFHGYMPASLHVFIRYLCVYPAVSGFFSAITLIITWSMDNRVAKEGKGASVAILNIIGQCGPLLGTRLYPKADGPWYVRGMAVCAFFMGLVAILAFVLRVILQRANGQSNDDETGGEREVLMGGGGLEANVERFTYII</sequence>
<dbReference type="RefSeq" id="XP_040756244.1">
    <property type="nucleotide sequence ID" value="XM_040893244.1"/>
</dbReference>
<reference evidence="10 11" key="1">
    <citation type="journal article" date="2018" name="Proc. Natl. Acad. Sci. U.S.A.">
        <title>Linking secondary metabolites to gene clusters through genome sequencing of six diverse Aspergillus species.</title>
        <authorList>
            <person name="Kaerboelling I."/>
            <person name="Vesth T.C."/>
            <person name="Frisvad J.C."/>
            <person name="Nybo J.L."/>
            <person name="Theobald S."/>
            <person name="Kuo A."/>
            <person name="Bowyer P."/>
            <person name="Matsuda Y."/>
            <person name="Mondo S."/>
            <person name="Lyhne E.K."/>
            <person name="Kogle M.E."/>
            <person name="Clum A."/>
            <person name="Lipzen A."/>
            <person name="Salamov A."/>
            <person name="Ngan C.Y."/>
            <person name="Daum C."/>
            <person name="Chiniquy J."/>
            <person name="Barry K."/>
            <person name="LaButti K."/>
            <person name="Haridas S."/>
            <person name="Simmons B.A."/>
            <person name="Magnuson J.K."/>
            <person name="Mortensen U.H."/>
            <person name="Larsen T.O."/>
            <person name="Grigoriev I.V."/>
            <person name="Baker S.E."/>
            <person name="Andersen M.R."/>
        </authorList>
    </citation>
    <scope>NUCLEOTIDE SEQUENCE [LARGE SCALE GENOMIC DNA]</scope>
    <source>
        <strain evidence="10 11">IBT 24754</strain>
    </source>
</reference>
<comment type="subcellular location">
    <subcellularLocation>
        <location evidence="1">Membrane</location>
        <topology evidence="1">Multi-pass membrane protein</topology>
    </subcellularLocation>
</comment>
<dbReference type="OrthoDB" id="2985014at2759"/>
<keyword evidence="3" id="KW-0813">Transport</keyword>
<evidence type="ECO:0000313" key="11">
    <source>
        <dbReference type="Proteomes" id="UP000244073"/>
    </source>
</evidence>
<feature type="transmembrane region" description="Helical" evidence="8">
    <location>
        <begin position="745"/>
        <end position="767"/>
    </location>
</feature>
<dbReference type="InterPro" id="IPR036259">
    <property type="entry name" value="MFS_trans_sf"/>
</dbReference>
<dbReference type="Pfam" id="PF07690">
    <property type="entry name" value="MFS_1"/>
    <property type="match status" value="1"/>
</dbReference>
<evidence type="ECO:0000256" key="1">
    <source>
        <dbReference type="ARBA" id="ARBA00004141"/>
    </source>
</evidence>
<keyword evidence="4 8" id="KW-0812">Transmembrane</keyword>
<dbReference type="InterPro" id="IPR020846">
    <property type="entry name" value="MFS_dom"/>
</dbReference>
<feature type="transmembrane region" description="Helical" evidence="8">
    <location>
        <begin position="419"/>
        <end position="437"/>
    </location>
</feature>
<dbReference type="PANTHER" id="PTHR43791">
    <property type="entry name" value="PERMEASE-RELATED"/>
    <property type="match status" value="1"/>
</dbReference>
<feature type="region of interest" description="Disordered" evidence="7">
    <location>
        <begin position="168"/>
        <end position="187"/>
    </location>
</feature>
<feature type="transmembrane region" description="Helical" evidence="8">
    <location>
        <begin position="652"/>
        <end position="671"/>
    </location>
</feature>
<dbReference type="Proteomes" id="UP000244073">
    <property type="component" value="Unassembled WGS sequence"/>
</dbReference>
<feature type="compositionally biased region" description="Basic and acidic residues" evidence="7">
    <location>
        <begin position="178"/>
        <end position="187"/>
    </location>
</feature>
<proteinExistence type="inferred from homology"/>
<accession>A0A2T5M8J6</accession>
<dbReference type="FunFam" id="1.20.1250.20:FF:000018">
    <property type="entry name" value="MFS transporter permease"/>
    <property type="match status" value="1"/>
</dbReference>
<comment type="similarity">
    <text evidence="2">Belongs to the major facilitator superfamily.</text>
</comment>